<organism evidence="1 2">
    <name type="scientific">Sphaerodactylus townsendi</name>
    <dbReference type="NCBI Taxonomy" id="933632"/>
    <lineage>
        <taxon>Eukaryota</taxon>
        <taxon>Metazoa</taxon>
        <taxon>Chordata</taxon>
        <taxon>Craniata</taxon>
        <taxon>Vertebrata</taxon>
        <taxon>Euteleostomi</taxon>
        <taxon>Lepidosauria</taxon>
        <taxon>Squamata</taxon>
        <taxon>Bifurcata</taxon>
        <taxon>Gekkota</taxon>
        <taxon>Sphaerodactylidae</taxon>
        <taxon>Sphaerodactylus</taxon>
    </lineage>
</organism>
<dbReference type="Proteomes" id="UP000827872">
    <property type="component" value="Linkage Group LG01"/>
</dbReference>
<dbReference type="EMBL" id="CM037614">
    <property type="protein sequence ID" value="KAH8018091.1"/>
    <property type="molecule type" value="Genomic_DNA"/>
</dbReference>
<protein>
    <submittedName>
        <fullName evidence="1">Uncharacterized protein</fullName>
    </submittedName>
</protein>
<reference evidence="1" key="1">
    <citation type="submission" date="2021-08" db="EMBL/GenBank/DDBJ databases">
        <title>The first chromosome-level gecko genome reveals the dynamic sex chromosomes of Neotropical dwarf geckos (Sphaerodactylidae: Sphaerodactylus).</title>
        <authorList>
            <person name="Pinto B.J."/>
            <person name="Keating S.E."/>
            <person name="Gamble T."/>
        </authorList>
    </citation>
    <scope>NUCLEOTIDE SEQUENCE</scope>
    <source>
        <strain evidence="1">TG3544</strain>
    </source>
</reference>
<proteinExistence type="predicted"/>
<gene>
    <name evidence="1" type="ORF">K3G42_033666</name>
</gene>
<name>A0ACB8GEH4_9SAUR</name>
<accession>A0ACB8GEH4</accession>
<evidence type="ECO:0000313" key="1">
    <source>
        <dbReference type="EMBL" id="KAH8018091.1"/>
    </source>
</evidence>
<sequence length="106" mass="11654">MFPQALNVVSLAAKIIQQLYTVVHNLGDILIQVANESTCFLQIAFESCILERKKALNIYQNMMLIGMSARCHLVGGDHDCHSSTCPIPLCLSGTAVIIPEHAQKIF</sequence>
<comment type="caution">
    <text evidence="1">The sequence shown here is derived from an EMBL/GenBank/DDBJ whole genome shotgun (WGS) entry which is preliminary data.</text>
</comment>
<keyword evidence="2" id="KW-1185">Reference proteome</keyword>
<evidence type="ECO:0000313" key="2">
    <source>
        <dbReference type="Proteomes" id="UP000827872"/>
    </source>
</evidence>